<reference evidence="1" key="1">
    <citation type="submission" date="2019-03" db="EMBL/GenBank/DDBJ databases">
        <title>Single cell metagenomics reveals metabolic interactions within the superorganism composed of flagellate Streblomastix strix and complex community of Bacteroidetes bacteria on its surface.</title>
        <authorList>
            <person name="Treitli S.C."/>
            <person name="Kolisko M."/>
            <person name="Husnik F."/>
            <person name="Keeling P."/>
            <person name="Hampl V."/>
        </authorList>
    </citation>
    <scope>NUCLEOTIDE SEQUENCE</scope>
    <source>
        <strain evidence="1">STM</strain>
    </source>
</reference>
<protein>
    <submittedName>
        <fullName evidence="1">Uncharacterized protein</fullName>
    </submittedName>
</protein>
<proteinExistence type="predicted"/>
<evidence type="ECO:0000313" key="1">
    <source>
        <dbReference type="EMBL" id="KAA6350141.1"/>
    </source>
</evidence>
<dbReference type="AlphaFoldDB" id="A0A5J4SXE8"/>
<organism evidence="1">
    <name type="scientific">termite gut metagenome</name>
    <dbReference type="NCBI Taxonomy" id="433724"/>
    <lineage>
        <taxon>unclassified sequences</taxon>
        <taxon>metagenomes</taxon>
        <taxon>organismal metagenomes</taxon>
    </lineage>
</organism>
<sequence length="46" mass="5426">MKYNKAGIKLTAYETNRFIRHPISAHLKKIGSENSCFYEEYLEIFA</sequence>
<name>A0A5J4SXE8_9ZZZZ</name>
<comment type="caution">
    <text evidence="1">The sequence shown here is derived from an EMBL/GenBank/DDBJ whole genome shotgun (WGS) entry which is preliminary data.</text>
</comment>
<gene>
    <name evidence="1" type="ORF">EZS27_002504</name>
</gene>
<accession>A0A5J4SXE8</accession>
<dbReference type="EMBL" id="SNRY01000033">
    <property type="protein sequence ID" value="KAA6350141.1"/>
    <property type="molecule type" value="Genomic_DNA"/>
</dbReference>